<organism evidence="5 6">
    <name type="scientific">Thalassobacillus devorans</name>
    <dbReference type="NCBI Taxonomy" id="279813"/>
    <lineage>
        <taxon>Bacteria</taxon>
        <taxon>Bacillati</taxon>
        <taxon>Bacillota</taxon>
        <taxon>Bacilli</taxon>
        <taxon>Bacillales</taxon>
        <taxon>Bacillaceae</taxon>
        <taxon>Thalassobacillus</taxon>
    </lineage>
</organism>
<comment type="caution">
    <text evidence="5">The sequence shown here is derived from an EMBL/GenBank/DDBJ whole genome shotgun (WGS) entry which is preliminary data.</text>
</comment>
<dbReference type="PROSITE" id="PS51257">
    <property type="entry name" value="PROKAR_LIPOPROTEIN"/>
    <property type="match status" value="1"/>
</dbReference>
<dbReference type="Proteomes" id="UP000619534">
    <property type="component" value="Unassembled WGS sequence"/>
</dbReference>
<keyword evidence="1 2" id="KW-0812">Transmembrane</keyword>
<dbReference type="RefSeq" id="WP_308789071.1">
    <property type="nucleotide sequence ID" value="NZ_BMCJ01000001.1"/>
</dbReference>
<keyword evidence="2" id="KW-1133">Transmembrane helix</keyword>
<evidence type="ECO:0000256" key="1">
    <source>
        <dbReference type="RuleBase" id="RU003945"/>
    </source>
</evidence>
<accession>A0ABQ1NJR9</accession>
<feature type="transmembrane region" description="Helical" evidence="2">
    <location>
        <begin position="48"/>
        <end position="72"/>
    </location>
</feature>
<dbReference type="EMBL" id="BMCJ01000001">
    <property type="protein sequence ID" value="GGC78894.1"/>
    <property type="molecule type" value="Genomic_DNA"/>
</dbReference>
<proteinExistence type="inferred from homology"/>
<comment type="similarity">
    <text evidence="1">Belongs to the OXA1/ALB3/YidC family.</text>
</comment>
<evidence type="ECO:0000259" key="4">
    <source>
        <dbReference type="Pfam" id="PF02096"/>
    </source>
</evidence>
<keyword evidence="3" id="KW-0732">Signal</keyword>
<dbReference type="Pfam" id="PF02096">
    <property type="entry name" value="60KD_IMP"/>
    <property type="match status" value="1"/>
</dbReference>
<evidence type="ECO:0000256" key="2">
    <source>
        <dbReference type="SAM" id="Phobius"/>
    </source>
</evidence>
<keyword evidence="2" id="KW-0472">Membrane</keyword>
<reference evidence="6" key="1">
    <citation type="journal article" date="2019" name="Int. J. Syst. Evol. Microbiol.">
        <title>The Global Catalogue of Microorganisms (GCM) 10K type strain sequencing project: providing services to taxonomists for standard genome sequencing and annotation.</title>
        <authorList>
            <consortium name="The Broad Institute Genomics Platform"/>
            <consortium name="The Broad Institute Genome Sequencing Center for Infectious Disease"/>
            <person name="Wu L."/>
            <person name="Ma J."/>
        </authorList>
    </citation>
    <scope>NUCLEOTIDE SEQUENCE [LARGE SCALE GENOMIC DNA]</scope>
    <source>
        <strain evidence="6">CCM 7282</strain>
    </source>
</reference>
<feature type="chain" id="PRO_5045944050" description="Membrane insertase YidC/Oxa/ALB C-terminal domain-containing protein" evidence="3">
    <location>
        <begin position="25"/>
        <end position="98"/>
    </location>
</feature>
<name>A0ABQ1NJR9_9BACI</name>
<feature type="signal peptide" evidence="3">
    <location>
        <begin position="1"/>
        <end position="24"/>
    </location>
</feature>
<comment type="subcellular location">
    <subcellularLocation>
        <location evidence="1">Membrane</location>
        <topology evidence="1">Multi-pass membrane protein</topology>
    </subcellularLocation>
</comment>
<dbReference type="InterPro" id="IPR028055">
    <property type="entry name" value="YidC/Oxa/ALB_C"/>
</dbReference>
<protein>
    <recommendedName>
        <fullName evidence="4">Membrane insertase YidC/Oxa/ALB C-terminal domain-containing protein</fullName>
    </recommendedName>
</protein>
<evidence type="ECO:0000256" key="3">
    <source>
        <dbReference type="SAM" id="SignalP"/>
    </source>
</evidence>
<keyword evidence="6" id="KW-1185">Reference proteome</keyword>
<evidence type="ECO:0000313" key="6">
    <source>
        <dbReference type="Proteomes" id="UP000619534"/>
    </source>
</evidence>
<gene>
    <name evidence="5" type="ORF">GCM10007216_06750</name>
</gene>
<feature type="domain" description="Membrane insertase YidC/Oxa/ALB C-terminal" evidence="4">
    <location>
        <begin position="52"/>
        <end position="98"/>
    </location>
</feature>
<evidence type="ECO:0000313" key="5">
    <source>
        <dbReference type="EMBL" id="GGC78894.1"/>
    </source>
</evidence>
<sequence>MKRLFFLGSIVLVLLSGCAGNGQAGDGFLTHVFVDPFTFLIETTASIFAGSYGMAIILITLLIRLLLLPFMVKQYKNQRDMKEKMSVMQPEMEKLRQR</sequence>